<evidence type="ECO:0000256" key="3">
    <source>
        <dbReference type="ARBA" id="ARBA00022729"/>
    </source>
</evidence>
<evidence type="ECO:0000313" key="10">
    <source>
        <dbReference type="Proteomes" id="UP001306508"/>
    </source>
</evidence>
<dbReference type="Proteomes" id="UP001306508">
    <property type="component" value="Unassembled WGS sequence"/>
</dbReference>
<reference evidence="10" key="1">
    <citation type="submission" date="2023-07" db="EMBL/GenBank/DDBJ databases">
        <title>A draft genome of Kazachstania heterogenica Y-27499.</title>
        <authorList>
            <person name="Donic C."/>
            <person name="Kralova J.S."/>
            <person name="Fidel L."/>
            <person name="Ben-Dor S."/>
            <person name="Jung S."/>
        </authorList>
    </citation>
    <scope>NUCLEOTIDE SEQUENCE [LARGE SCALE GENOMIC DNA]</scope>
    <source>
        <strain evidence="10">Y27499</strain>
    </source>
</reference>
<dbReference type="GO" id="GO:0008250">
    <property type="term" value="C:oligosaccharyltransferase complex"/>
    <property type="evidence" value="ECO:0007669"/>
    <property type="project" value="InterPro"/>
</dbReference>
<dbReference type="AlphaFoldDB" id="A0AAN7WL08"/>
<keyword evidence="10" id="KW-1185">Reference proteome</keyword>
<evidence type="ECO:0000256" key="1">
    <source>
        <dbReference type="ARBA" id="ARBA00004477"/>
    </source>
</evidence>
<evidence type="ECO:0000256" key="4">
    <source>
        <dbReference type="ARBA" id="ARBA00022824"/>
    </source>
</evidence>
<sequence length="272" mass="30516">MLLCKIIAFQVDNLKLTYTSNKQSNTIKIGTIENNLVPNIINNLTIDDTIKFSFQIVDYGAVPEQIALLVGLPDRDLEIPIKPTLKVKDNSILALFKLSLKDIPKSILYFAHNEEKPISGTLIVASSEVGKNDYIFTKTFEMNLDYDTFAFDSFKEPIRYEPLPEIRHIFPSPPKTVSPFLAKIFVGIIILAGFGLLFIWVSFGVIKFDNIATGLNLIYLLGFIISIIGFELVFLRYYLGTSIFETINTSSLLGIFGLVIGTKYLRSIGNNI</sequence>
<keyword evidence="5 7" id="KW-1133">Transmembrane helix</keyword>
<comment type="subcellular location">
    <subcellularLocation>
        <location evidence="1">Endoplasmic reticulum membrane</location>
        <topology evidence="1">Multi-pass membrane protein</topology>
    </subcellularLocation>
</comment>
<feature type="transmembrane region" description="Helical" evidence="7">
    <location>
        <begin position="247"/>
        <end position="265"/>
    </location>
</feature>
<gene>
    <name evidence="9" type="ORF">RI543_003133</name>
</gene>
<dbReference type="PANTHER" id="PTHR12640:SF0">
    <property type="entry name" value="DOLICHYL-DIPHOSPHOOLIGOSACCHARIDE--PROTEIN GLYCOSYLTRANSFERASE SUBUNIT 2"/>
    <property type="match status" value="1"/>
</dbReference>
<keyword evidence="2 7" id="KW-0812">Transmembrane</keyword>
<evidence type="ECO:0000256" key="7">
    <source>
        <dbReference type="SAM" id="Phobius"/>
    </source>
</evidence>
<evidence type="ECO:0000256" key="5">
    <source>
        <dbReference type="ARBA" id="ARBA00022989"/>
    </source>
</evidence>
<name>A0AAN7WL08_9SACH</name>
<proteinExistence type="predicted"/>
<keyword evidence="6 7" id="KW-0472">Membrane</keyword>
<evidence type="ECO:0000256" key="6">
    <source>
        <dbReference type="ARBA" id="ARBA00023136"/>
    </source>
</evidence>
<organism evidence="9 10">
    <name type="scientific">Arxiozyma heterogenica</name>
    <dbReference type="NCBI Taxonomy" id="278026"/>
    <lineage>
        <taxon>Eukaryota</taxon>
        <taxon>Fungi</taxon>
        <taxon>Dikarya</taxon>
        <taxon>Ascomycota</taxon>
        <taxon>Saccharomycotina</taxon>
        <taxon>Saccharomycetes</taxon>
        <taxon>Saccharomycetales</taxon>
        <taxon>Saccharomycetaceae</taxon>
        <taxon>Arxiozyma</taxon>
    </lineage>
</organism>
<keyword evidence="3" id="KW-0732">Signal</keyword>
<comment type="caution">
    <text evidence="9">The sequence shown here is derived from an EMBL/GenBank/DDBJ whole genome shotgun (WGS) entry which is preliminary data.</text>
</comment>
<dbReference type="GO" id="GO:0006487">
    <property type="term" value="P:protein N-linked glycosylation"/>
    <property type="evidence" value="ECO:0007669"/>
    <property type="project" value="TreeGrafter"/>
</dbReference>
<evidence type="ECO:0000259" key="8">
    <source>
        <dbReference type="Pfam" id="PF25147"/>
    </source>
</evidence>
<dbReference type="PANTHER" id="PTHR12640">
    <property type="entry name" value="RIBOPHORIN II"/>
    <property type="match status" value="1"/>
</dbReference>
<accession>A0AAN7WL08</accession>
<feature type="transmembrane region" description="Helical" evidence="7">
    <location>
        <begin position="180"/>
        <end position="205"/>
    </location>
</feature>
<dbReference type="InterPro" id="IPR008814">
    <property type="entry name" value="Swp1"/>
</dbReference>
<protein>
    <recommendedName>
        <fullName evidence="8">Ribophorin II C-terminal domain-containing protein</fullName>
    </recommendedName>
</protein>
<dbReference type="Pfam" id="PF25147">
    <property type="entry name" value="Ribophorin_II_C"/>
    <property type="match status" value="1"/>
</dbReference>
<evidence type="ECO:0000313" key="9">
    <source>
        <dbReference type="EMBL" id="KAK5779245.1"/>
    </source>
</evidence>
<dbReference type="EMBL" id="JAWIZZ010000047">
    <property type="protein sequence ID" value="KAK5779245.1"/>
    <property type="molecule type" value="Genomic_DNA"/>
</dbReference>
<keyword evidence="4" id="KW-0256">Endoplasmic reticulum</keyword>
<dbReference type="InterPro" id="IPR056790">
    <property type="entry name" value="Ribophorin_II_C"/>
</dbReference>
<evidence type="ECO:0000256" key="2">
    <source>
        <dbReference type="ARBA" id="ARBA00022692"/>
    </source>
</evidence>
<feature type="transmembrane region" description="Helical" evidence="7">
    <location>
        <begin position="217"/>
        <end position="235"/>
    </location>
</feature>
<feature type="domain" description="Ribophorin II C-terminal" evidence="8">
    <location>
        <begin position="170"/>
        <end position="269"/>
    </location>
</feature>